<keyword evidence="1" id="KW-0732">Signal</keyword>
<accession>A0A395NBE4</accession>
<keyword evidence="3" id="KW-1185">Reference proteome</keyword>
<comment type="caution">
    <text evidence="2">The sequence shown here is derived from an EMBL/GenBank/DDBJ whole genome shotgun (WGS) entry which is preliminary data.</text>
</comment>
<proteinExistence type="predicted"/>
<name>A0A395NBE4_TRIAR</name>
<protein>
    <recommendedName>
        <fullName evidence="4">Apple domain-containing protein</fullName>
    </recommendedName>
</protein>
<dbReference type="OrthoDB" id="5428787at2759"/>
<sequence length="389" mass="40657">MVNVKSAFALLALGTNALARIPPAKNELICTTEYGRSSVRHVPTHTSTETKKCTYTELITKTPIVTVRAPPKTRTVYKTKTAVVRSTASTVTDVATVTSTNTIIEPSTNTVVVTSTYTDVSSTTVTPTYTMPTPDGFIPVSAEPGFVPRAKRAEYLDLQKKSKAQGEQCIGGSGGKPIFYPPLHVESVHCRKVVEQIVVKTVVKTARTVTKTLAPSTSTKVVSVTTTSTSTVFPADVTSTVTATTSTTSTSITDSSTTVVTTTSTTVTSQAPTVTIYLACSQENIASTANGGAFISNVGTSASKVVSGGNGGDALACCNACQATPFCQATLSSTQEGFCFLLTNKNTPQQCNPGQFYGDSFLTNPNPSFRFTVSNGPCGAIQNAGSVQT</sequence>
<evidence type="ECO:0000256" key="1">
    <source>
        <dbReference type="SAM" id="SignalP"/>
    </source>
</evidence>
<evidence type="ECO:0000313" key="3">
    <source>
        <dbReference type="Proteomes" id="UP000266272"/>
    </source>
</evidence>
<dbReference type="STRING" id="490622.A0A395NBE4"/>
<gene>
    <name evidence="2" type="ORF">TARUN_8839</name>
</gene>
<evidence type="ECO:0000313" key="2">
    <source>
        <dbReference type="EMBL" id="RFU73430.1"/>
    </source>
</evidence>
<reference evidence="2 3" key="1">
    <citation type="journal article" date="2018" name="PLoS Pathog.">
        <title>Evolution of structural diversity of trichothecenes, a family of toxins produced by plant pathogenic and entomopathogenic fungi.</title>
        <authorList>
            <person name="Proctor R.H."/>
            <person name="McCormick S.P."/>
            <person name="Kim H.S."/>
            <person name="Cardoza R.E."/>
            <person name="Stanley A.M."/>
            <person name="Lindo L."/>
            <person name="Kelly A."/>
            <person name="Brown D.W."/>
            <person name="Lee T."/>
            <person name="Vaughan M.M."/>
            <person name="Alexander N.J."/>
            <person name="Busman M."/>
            <person name="Gutierrez S."/>
        </authorList>
    </citation>
    <scope>NUCLEOTIDE SEQUENCE [LARGE SCALE GENOMIC DNA]</scope>
    <source>
        <strain evidence="2 3">IBT 40837</strain>
    </source>
</reference>
<organism evidence="2 3">
    <name type="scientific">Trichoderma arundinaceum</name>
    <dbReference type="NCBI Taxonomy" id="490622"/>
    <lineage>
        <taxon>Eukaryota</taxon>
        <taxon>Fungi</taxon>
        <taxon>Dikarya</taxon>
        <taxon>Ascomycota</taxon>
        <taxon>Pezizomycotina</taxon>
        <taxon>Sordariomycetes</taxon>
        <taxon>Hypocreomycetidae</taxon>
        <taxon>Hypocreales</taxon>
        <taxon>Hypocreaceae</taxon>
        <taxon>Trichoderma</taxon>
    </lineage>
</organism>
<dbReference type="AlphaFoldDB" id="A0A395NBE4"/>
<evidence type="ECO:0008006" key="4">
    <source>
        <dbReference type="Google" id="ProtNLM"/>
    </source>
</evidence>
<dbReference type="EMBL" id="PXOA01000652">
    <property type="protein sequence ID" value="RFU73430.1"/>
    <property type="molecule type" value="Genomic_DNA"/>
</dbReference>
<feature type="chain" id="PRO_5017321985" description="Apple domain-containing protein" evidence="1">
    <location>
        <begin position="20"/>
        <end position="389"/>
    </location>
</feature>
<feature type="signal peptide" evidence="1">
    <location>
        <begin position="1"/>
        <end position="19"/>
    </location>
</feature>
<dbReference type="Proteomes" id="UP000266272">
    <property type="component" value="Unassembled WGS sequence"/>
</dbReference>